<comment type="similarity">
    <text evidence="1 7">Belongs to the cytochrome P450 family.</text>
</comment>
<dbReference type="Proteomes" id="UP000192319">
    <property type="component" value="Unassembled WGS sequence"/>
</dbReference>
<dbReference type="RefSeq" id="WP_425320598.1">
    <property type="nucleotide sequence ID" value="NZ_JACKVH010000017.1"/>
</dbReference>
<evidence type="ECO:0000256" key="6">
    <source>
        <dbReference type="ARBA" id="ARBA00023033"/>
    </source>
</evidence>
<evidence type="ECO:0000256" key="4">
    <source>
        <dbReference type="ARBA" id="ARBA00023002"/>
    </source>
</evidence>
<keyword evidence="2 7" id="KW-0349">Heme</keyword>
<keyword evidence="5 7" id="KW-0408">Iron</keyword>
<evidence type="ECO:0000256" key="8">
    <source>
        <dbReference type="SAM" id="MobiDB-lite"/>
    </source>
</evidence>
<evidence type="ECO:0000256" key="3">
    <source>
        <dbReference type="ARBA" id="ARBA00022723"/>
    </source>
</evidence>
<dbReference type="PROSITE" id="PS00086">
    <property type="entry name" value="CYTOCHROME_P450"/>
    <property type="match status" value="1"/>
</dbReference>
<dbReference type="InterPro" id="IPR017972">
    <property type="entry name" value="Cyt_P450_CS"/>
</dbReference>
<organism evidence="9 10">
    <name type="scientific">Mycobacterium alsense</name>
    <dbReference type="NCBI Taxonomy" id="324058"/>
    <lineage>
        <taxon>Bacteria</taxon>
        <taxon>Bacillati</taxon>
        <taxon>Actinomycetota</taxon>
        <taxon>Actinomycetes</taxon>
        <taxon>Mycobacteriales</taxon>
        <taxon>Mycobacteriaceae</taxon>
        <taxon>Mycobacterium</taxon>
    </lineage>
</organism>
<dbReference type="PANTHER" id="PTHR46696">
    <property type="entry name" value="P450, PUTATIVE (EUROFUNG)-RELATED"/>
    <property type="match status" value="1"/>
</dbReference>
<reference evidence="9 10" key="1">
    <citation type="submission" date="2017-02" db="EMBL/GenBank/DDBJ databases">
        <title>The new phylogeny of genus Mycobacterium.</title>
        <authorList>
            <person name="Tortoli E."/>
            <person name="Trovato A."/>
            <person name="Cirillo D.M."/>
        </authorList>
    </citation>
    <scope>NUCLEOTIDE SEQUENCE [LARGE SCALE GENOMIC DNA]</scope>
    <source>
        <strain evidence="9 10">DSM 45230</strain>
    </source>
</reference>
<dbReference type="InterPro" id="IPR036396">
    <property type="entry name" value="Cyt_P450_sf"/>
</dbReference>
<keyword evidence="3 7" id="KW-0479">Metal-binding</keyword>
<comment type="caution">
    <text evidence="9">The sequence shown here is derived from an EMBL/GenBank/DDBJ whole genome shotgun (WGS) entry which is preliminary data.</text>
</comment>
<dbReference type="InterPro" id="IPR002397">
    <property type="entry name" value="Cyt_P450_B"/>
</dbReference>
<dbReference type="EMBL" id="MVHD01000013">
    <property type="protein sequence ID" value="OQZ91060.1"/>
    <property type="molecule type" value="Genomic_DNA"/>
</dbReference>
<evidence type="ECO:0000256" key="1">
    <source>
        <dbReference type="ARBA" id="ARBA00010617"/>
    </source>
</evidence>
<evidence type="ECO:0000256" key="7">
    <source>
        <dbReference type="RuleBase" id="RU000461"/>
    </source>
</evidence>
<keyword evidence="6 7" id="KW-0503">Monooxygenase</keyword>
<dbReference type="PRINTS" id="PR00359">
    <property type="entry name" value="BP450"/>
</dbReference>
<accession>A0ABX3RAG1</accession>
<dbReference type="PANTHER" id="PTHR46696:SF1">
    <property type="entry name" value="CYTOCHROME P450 YJIB-RELATED"/>
    <property type="match status" value="1"/>
</dbReference>
<dbReference type="Pfam" id="PF00067">
    <property type="entry name" value="p450"/>
    <property type="match status" value="2"/>
</dbReference>
<dbReference type="CDD" id="cd11030">
    <property type="entry name" value="CYP105-like"/>
    <property type="match status" value="1"/>
</dbReference>
<evidence type="ECO:0000313" key="9">
    <source>
        <dbReference type="EMBL" id="OQZ91060.1"/>
    </source>
</evidence>
<dbReference type="PRINTS" id="PR00385">
    <property type="entry name" value="P450"/>
</dbReference>
<feature type="region of interest" description="Disordered" evidence="8">
    <location>
        <begin position="1"/>
        <end position="22"/>
    </location>
</feature>
<proteinExistence type="inferred from homology"/>
<evidence type="ECO:0000256" key="2">
    <source>
        <dbReference type="ARBA" id="ARBA00022617"/>
    </source>
</evidence>
<keyword evidence="10" id="KW-1185">Reference proteome</keyword>
<name>A0ABX3RAG1_9MYCO</name>
<sequence length="414" mass="46266">MPSEPYEPSEPSVSSECGRDADLPMLPIERDSRCPLAPPAEFTEWRARPGLRRAMFGGNPIWVVSRYHDIRAALLDPRLSAKTIPDSIMPTDDDNKVPVMFARADDPEHHRLRRMLTTNFTFRRCESMRPQIQEMVDHYLGEMVATGAPADLVREFALPVPSLVIALLLGVPPEDLALFQHYTTVGLDPKCADEERGRAFAAMYAYIEELILRKEREPGDDLISRLLTEYVATGKLDHATTAMNSVIMMQAGHETTANMIGLGTVALLDHPDVFERLGRTDDPAVIANVVEELMRYLSIVHSQVDRVATEDLTIGGQRIRAGEFVIMNLPAGNWDAEFVDDPETFDPDRNPRGHLGFGYGVHQCIGANLARVEMQVAFATLARRLPGLKLAVPLDELQFKRANIYGLKELPVSW</sequence>
<dbReference type="Gene3D" id="1.10.630.10">
    <property type="entry name" value="Cytochrome P450"/>
    <property type="match status" value="1"/>
</dbReference>
<protein>
    <submittedName>
        <fullName evidence="9">Cytochrome</fullName>
    </submittedName>
</protein>
<evidence type="ECO:0000313" key="10">
    <source>
        <dbReference type="Proteomes" id="UP000192319"/>
    </source>
</evidence>
<dbReference type="SUPFAM" id="SSF48264">
    <property type="entry name" value="Cytochrome P450"/>
    <property type="match status" value="1"/>
</dbReference>
<keyword evidence="4 7" id="KW-0560">Oxidoreductase</keyword>
<gene>
    <name evidence="9" type="ORF">BST11_10495</name>
</gene>
<feature type="compositionally biased region" description="Low complexity" evidence="8">
    <location>
        <begin position="1"/>
        <end position="16"/>
    </location>
</feature>
<evidence type="ECO:0000256" key="5">
    <source>
        <dbReference type="ARBA" id="ARBA00023004"/>
    </source>
</evidence>
<dbReference type="InterPro" id="IPR001128">
    <property type="entry name" value="Cyt_P450"/>
</dbReference>